<evidence type="ECO:0000313" key="2">
    <source>
        <dbReference type="Proteomes" id="UP000070560"/>
    </source>
</evidence>
<evidence type="ECO:0000313" key="1">
    <source>
        <dbReference type="EMBL" id="AMM41225.1"/>
    </source>
</evidence>
<dbReference type="OrthoDB" id="9808067at2"/>
<dbReference type="RefSeq" id="WP_066062915.1">
    <property type="nucleotide sequence ID" value="NZ_CP013015.1"/>
</dbReference>
<gene>
    <name evidence="1" type="ORF">HS1_001423</name>
</gene>
<organism evidence="1 2">
    <name type="scientific">Desulfofervidus auxilii</name>
    <dbReference type="NCBI Taxonomy" id="1621989"/>
    <lineage>
        <taxon>Bacteria</taxon>
        <taxon>Pseudomonadati</taxon>
        <taxon>Thermodesulfobacteriota</taxon>
        <taxon>Candidatus Desulfofervidia</taxon>
        <taxon>Candidatus Desulfofervidales</taxon>
        <taxon>Candidatus Desulfofervidaceae</taxon>
        <taxon>Candidatus Desulfofervidus</taxon>
    </lineage>
</organism>
<accession>A0A7U4QKV5</accession>
<dbReference type="PANTHER" id="PTHR38075">
    <property type="entry name" value="DUF4139 DOMAIN-CONTAINING PROTEIN"/>
    <property type="match status" value="1"/>
</dbReference>
<dbReference type="AlphaFoldDB" id="A0A7U4QKV5"/>
<evidence type="ECO:0008006" key="3">
    <source>
        <dbReference type="Google" id="ProtNLM"/>
    </source>
</evidence>
<dbReference type="Proteomes" id="UP000070560">
    <property type="component" value="Chromosome"/>
</dbReference>
<dbReference type="KEGG" id="daw:HS1_001423"/>
<sequence>MGIKTYISLVVSLVVFFSPVYLKALQFFKITAQHRESIQLVIYNQNFALVREIRRINLPFGEYYLQVENIPEKIEPESVVLYTPENFKLLSQDYRYDLITSKTLLDKYVGKDVKVYFENPYTGKKELTDGILLSNQDKPICSIKGEVFIPCPGKIILPQLPSGLFSLPTLVWHVENSSGGEQLIQFSYLTQDINWQADYVLVLTEEKKADLTGWATIMNQSGASYPAAQVALVAGQVHKTKSPPVILYQAKAQREDISHQPQEQAFFEYRLYTLSQTLNLENNQKKQVRFLKKTDVSINEQFIYRGQNYYYRTYYDTPISKDKIWVYLETVNDAKNNLAIPLPPGKVRVYQKDSLGNMVFIGEDKIPPTPINKKIKLNIGMAFDIEVSRHQTVYRRLSGSLYEIGWEISFKNNKERFVKINVFEDVPGDWEVVNASAPYQKTSAHELKFIILVPAQGETKLHYLVRVKD</sequence>
<reference evidence="1 2" key="1">
    <citation type="submission" date="2015-10" db="EMBL/GenBank/DDBJ databases">
        <title>Candidatus Desulfofervidus auxilii, a hydrogenotrophic sulfate-reducing bacterium involved in the thermophilic anaerobic oxidation of methane.</title>
        <authorList>
            <person name="Krukenberg V."/>
            <person name="Richter M."/>
            <person name="Wegener G."/>
        </authorList>
    </citation>
    <scope>NUCLEOTIDE SEQUENCE [LARGE SCALE GENOMIC DNA]</scope>
    <source>
        <strain evidence="1 2">HS1</strain>
    </source>
</reference>
<keyword evidence="2" id="KW-1185">Reference proteome</keyword>
<dbReference type="PANTHER" id="PTHR38075:SF1">
    <property type="entry name" value="DUF4139 DOMAIN-CONTAINING PROTEIN"/>
    <property type="match status" value="1"/>
</dbReference>
<dbReference type="EMBL" id="CP013015">
    <property type="protein sequence ID" value="AMM41225.1"/>
    <property type="molecule type" value="Genomic_DNA"/>
</dbReference>
<protein>
    <recommendedName>
        <fullName evidence="3">DUF4139 domain-containing protein</fullName>
    </recommendedName>
</protein>
<name>A0A7U4QKV5_DESA2</name>
<proteinExistence type="predicted"/>